<feature type="transmembrane region" description="Helical" evidence="5">
    <location>
        <begin position="394"/>
        <end position="414"/>
    </location>
</feature>
<evidence type="ECO:0000313" key="8">
    <source>
        <dbReference type="Proteomes" id="UP000580861"/>
    </source>
</evidence>
<feature type="transmembrane region" description="Helical" evidence="5">
    <location>
        <begin position="136"/>
        <end position="157"/>
    </location>
</feature>
<dbReference type="InterPro" id="IPR000849">
    <property type="entry name" value="Sugar_P_transporter"/>
</dbReference>
<keyword evidence="2 5" id="KW-0812">Transmembrane</keyword>
<accession>A0A841AXV8</accession>
<dbReference type="GO" id="GO:0022857">
    <property type="term" value="F:transmembrane transporter activity"/>
    <property type="evidence" value="ECO:0007669"/>
    <property type="project" value="InterPro"/>
</dbReference>
<dbReference type="EMBL" id="JACHMX010000001">
    <property type="protein sequence ID" value="MBB5851225.1"/>
    <property type="molecule type" value="Genomic_DNA"/>
</dbReference>
<dbReference type="PROSITE" id="PS50850">
    <property type="entry name" value="MFS"/>
    <property type="match status" value="1"/>
</dbReference>
<dbReference type="Pfam" id="PF07690">
    <property type="entry name" value="MFS_1"/>
    <property type="match status" value="1"/>
</dbReference>
<organism evidence="7 8">
    <name type="scientific">Amycolatopsis umgeniensis</name>
    <dbReference type="NCBI Taxonomy" id="336628"/>
    <lineage>
        <taxon>Bacteria</taxon>
        <taxon>Bacillati</taxon>
        <taxon>Actinomycetota</taxon>
        <taxon>Actinomycetes</taxon>
        <taxon>Pseudonocardiales</taxon>
        <taxon>Pseudonocardiaceae</taxon>
        <taxon>Amycolatopsis</taxon>
    </lineage>
</organism>
<feature type="transmembrane region" description="Helical" evidence="5">
    <location>
        <begin position="308"/>
        <end position="325"/>
    </location>
</feature>
<feature type="transmembrane region" description="Helical" evidence="5">
    <location>
        <begin position="368"/>
        <end position="388"/>
    </location>
</feature>
<dbReference type="InterPro" id="IPR050382">
    <property type="entry name" value="MFS_Na/Anion_cotransporter"/>
</dbReference>
<feature type="transmembrane region" description="Helical" evidence="5">
    <location>
        <begin position="331"/>
        <end position="356"/>
    </location>
</feature>
<comment type="caution">
    <text evidence="7">The sequence shown here is derived from an EMBL/GenBank/DDBJ whole genome shotgun (WGS) entry which is preliminary data.</text>
</comment>
<feature type="transmembrane region" description="Helical" evidence="5">
    <location>
        <begin position="163"/>
        <end position="183"/>
    </location>
</feature>
<dbReference type="InterPro" id="IPR020846">
    <property type="entry name" value="MFS_dom"/>
</dbReference>
<sequence>MTRPSRYRVLIAVMLFITVVINYLDRSNLSIAMPAIAGELDLSKVEQGLLLSAFGWTYAALQLPGGWLVDKIPPRLLYPACLIMWSLATFFMGVIGGFVALIALRLMVGVFEAPAYPINSKIATVWFPERERATAIGFYTSGQFIGLALLTPVLSWMQAILSWHWVFIATGLVGILWAALWYAKYREPRDSRANEAEIELIRSGGGLVDLADERPERARITRADLAAVLGSRKLWGIYFGQFCLTSTLWFFLTWFPTYLVEYRDMDYIKSGFLASLPFIAALVGVLASGVLSDFLVRRGASLSVARKGPIIAGLVLSTVMVGAGFTDSTALVIVILSVAFFGNGLASITWSLVSALAPRRLLGLTGGMFNFIGNLSSIATPIVIGLIVTDDSFAPGFAYMTVITIAGILSYVFLVGKVERVDDSITQGVSPRG</sequence>
<reference evidence="7 8" key="1">
    <citation type="submission" date="2020-08" db="EMBL/GenBank/DDBJ databases">
        <title>Sequencing the genomes of 1000 actinobacteria strains.</title>
        <authorList>
            <person name="Klenk H.-P."/>
        </authorList>
    </citation>
    <scope>NUCLEOTIDE SEQUENCE [LARGE SCALE GENOMIC DNA]</scope>
    <source>
        <strain evidence="7 8">DSM 45272</strain>
    </source>
</reference>
<name>A0A841AXV8_9PSEU</name>
<evidence type="ECO:0000256" key="4">
    <source>
        <dbReference type="ARBA" id="ARBA00023136"/>
    </source>
</evidence>
<dbReference type="Gene3D" id="1.20.1250.20">
    <property type="entry name" value="MFS general substrate transporter like domains"/>
    <property type="match status" value="2"/>
</dbReference>
<dbReference type="GO" id="GO:0005886">
    <property type="term" value="C:plasma membrane"/>
    <property type="evidence" value="ECO:0007669"/>
    <property type="project" value="UniProtKB-SubCell"/>
</dbReference>
<keyword evidence="3 5" id="KW-1133">Transmembrane helix</keyword>
<dbReference type="SUPFAM" id="SSF103473">
    <property type="entry name" value="MFS general substrate transporter"/>
    <property type="match status" value="1"/>
</dbReference>
<evidence type="ECO:0000313" key="7">
    <source>
        <dbReference type="EMBL" id="MBB5851225.1"/>
    </source>
</evidence>
<dbReference type="CDD" id="cd17319">
    <property type="entry name" value="MFS_ExuT_GudP_like"/>
    <property type="match status" value="1"/>
</dbReference>
<evidence type="ECO:0000259" key="6">
    <source>
        <dbReference type="PROSITE" id="PS50850"/>
    </source>
</evidence>
<evidence type="ECO:0000256" key="5">
    <source>
        <dbReference type="SAM" id="Phobius"/>
    </source>
</evidence>
<dbReference type="PANTHER" id="PTHR11662">
    <property type="entry name" value="SOLUTE CARRIER FAMILY 17"/>
    <property type="match status" value="1"/>
</dbReference>
<gene>
    <name evidence="7" type="ORF">HDA45_001312</name>
</gene>
<dbReference type="RefSeq" id="WP_221471032.1">
    <property type="nucleotide sequence ID" value="NZ_JACHMX010000001.1"/>
</dbReference>
<evidence type="ECO:0000256" key="3">
    <source>
        <dbReference type="ARBA" id="ARBA00022989"/>
    </source>
</evidence>
<dbReference type="InterPro" id="IPR011701">
    <property type="entry name" value="MFS"/>
</dbReference>
<dbReference type="PANTHER" id="PTHR11662:SF333">
    <property type="entry name" value="D-GALACTONATE TRANSPORTER"/>
    <property type="match status" value="1"/>
</dbReference>
<feature type="transmembrane region" description="Helical" evidence="5">
    <location>
        <begin position="7"/>
        <end position="24"/>
    </location>
</feature>
<keyword evidence="8" id="KW-1185">Reference proteome</keyword>
<feature type="transmembrane region" description="Helical" evidence="5">
    <location>
        <begin position="272"/>
        <end position="296"/>
    </location>
</feature>
<feature type="transmembrane region" description="Helical" evidence="5">
    <location>
        <begin position="234"/>
        <end position="252"/>
    </location>
</feature>
<evidence type="ECO:0000256" key="1">
    <source>
        <dbReference type="ARBA" id="ARBA00004651"/>
    </source>
</evidence>
<dbReference type="AlphaFoldDB" id="A0A841AXV8"/>
<protein>
    <submittedName>
        <fullName evidence="7">ACS family D-galactonate transporter-like MFS transporter</fullName>
    </submittedName>
</protein>
<comment type="subcellular location">
    <subcellularLocation>
        <location evidence="1">Cell membrane</location>
        <topology evidence="1">Multi-pass membrane protein</topology>
    </subcellularLocation>
</comment>
<evidence type="ECO:0000256" key="2">
    <source>
        <dbReference type="ARBA" id="ARBA00022692"/>
    </source>
</evidence>
<dbReference type="Proteomes" id="UP000580861">
    <property type="component" value="Unassembled WGS sequence"/>
</dbReference>
<feature type="domain" description="Major facilitator superfamily (MFS) profile" evidence="6">
    <location>
        <begin position="11"/>
        <end position="419"/>
    </location>
</feature>
<feature type="transmembrane region" description="Helical" evidence="5">
    <location>
        <begin position="76"/>
        <end position="104"/>
    </location>
</feature>
<dbReference type="InterPro" id="IPR036259">
    <property type="entry name" value="MFS_trans_sf"/>
</dbReference>
<keyword evidence="4 5" id="KW-0472">Membrane</keyword>
<dbReference type="PIRSF" id="PIRSF002808">
    <property type="entry name" value="Hexose_phosphate_transp"/>
    <property type="match status" value="1"/>
</dbReference>
<proteinExistence type="predicted"/>